<accession>U1QR54</accession>
<proteinExistence type="predicted"/>
<protein>
    <submittedName>
        <fullName evidence="1">Uncharacterized protein</fullName>
    </submittedName>
</protein>
<reference evidence="1 2" key="1">
    <citation type="submission" date="2013-08" db="EMBL/GenBank/DDBJ databases">
        <authorList>
            <person name="Weinstock G."/>
            <person name="Sodergren E."/>
            <person name="Wylie T."/>
            <person name="Fulton L."/>
            <person name="Fulton R."/>
            <person name="Fronick C."/>
            <person name="O'Laughlin M."/>
            <person name="Godfrey J."/>
            <person name="Miner T."/>
            <person name="Herter B."/>
            <person name="Appelbaum E."/>
            <person name="Cordes M."/>
            <person name="Lek S."/>
            <person name="Wollam A."/>
            <person name="Pepin K.H."/>
            <person name="Palsikar V.B."/>
            <person name="Mitreva M."/>
            <person name="Wilson R.K."/>
        </authorList>
    </citation>
    <scope>NUCLEOTIDE SEQUENCE [LARGE SCALE GENOMIC DNA]</scope>
    <source>
        <strain evidence="1 2">F0580</strain>
    </source>
</reference>
<dbReference type="Proteomes" id="UP000016519">
    <property type="component" value="Unassembled WGS sequence"/>
</dbReference>
<sequence>MKLLYLHAGLSVHVVRFPKHLAQQYHGLDRHTMSEFLQLFVLLAVQKIQELQEESILHEQDLLQLQGEYLEPHPHVE</sequence>
<gene>
    <name evidence="1" type="ORF">HMPREF9244_01414</name>
</gene>
<evidence type="ECO:0000313" key="2">
    <source>
        <dbReference type="Proteomes" id="UP000016519"/>
    </source>
</evidence>
<dbReference type="STRING" id="419015.HMPREF3214_00577"/>
<keyword evidence="2" id="KW-1185">Reference proteome</keyword>
<name>U1QR54_9BIFI</name>
<comment type="caution">
    <text evidence="1">The sequence shown here is derived from an EMBL/GenBank/DDBJ whole genome shotgun (WGS) entry which is preliminary data.</text>
</comment>
<dbReference type="HOGENOM" id="CLU_2630288_0_0_11"/>
<organism evidence="1 2">
    <name type="scientific">Alloscardovia omnicolens F0580</name>
    <dbReference type="NCBI Taxonomy" id="1321816"/>
    <lineage>
        <taxon>Bacteria</taxon>
        <taxon>Bacillati</taxon>
        <taxon>Actinomycetota</taxon>
        <taxon>Actinomycetes</taxon>
        <taxon>Bifidobacteriales</taxon>
        <taxon>Bifidobacteriaceae</taxon>
        <taxon>Alloscardovia</taxon>
    </lineage>
</organism>
<evidence type="ECO:0000313" key="1">
    <source>
        <dbReference type="EMBL" id="ERH29960.1"/>
    </source>
</evidence>
<dbReference type="AlphaFoldDB" id="U1QR54"/>
<dbReference type="EMBL" id="AWSI01000039">
    <property type="protein sequence ID" value="ERH29960.1"/>
    <property type="molecule type" value="Genomic_DNA"/>
</dbReference>